<organism evidence="2 3">
    <name type="scientific">Robertkochia marina</name>
    <dbReference type="NCBI Taxonomy" id="1227945"/>
    <lineage>
        <taxon>Bacteria</taxon>
        <taxon>Pseudomonadati</taxon>
        <taxon>Bacteroidota</taxon>
        <taxon>Flavobacteriia</taxon>
        <taxon>Flavobacteriales</taxon>
        <taxon>Flavobacteriaceae</taxon>
        <taxon>Robertkochia</taxon>
    </lineage>
</organism>
<dbReference type="EMBL" id="SSMC01000002">
    <property type="protein sequence ID" value="THD67987.1"/>
    <property type="molecule type" value="Genomic_DNA"/>
</dbReference>
<evidence type="ECO:0000313" key="3">
    <source>
        <dbReference type="Proteomes" id="UP000305939"/>
    </source>
</evidence>
<feature type="transmembrane region" description="Helical" evidence="1">
    <location>
        <begin position="96"/>
        <end position="115"/>
    </location>
</feature>
<feature type="transmembrane region" description="Helical" evidence="1">
    <location>
        <begin position="186"/>
        <end position="205"/>
    </location>
</feature>
<comment type="caution">
    <text evidence="2">The sequence shown here is derived from an EMBL/GenBank/DDBJ whole genome shotgun (WGS) entry which is preliminary data.</text>
</comment>
<keyword evidence="1" id="KW-1133">Transmembrane helix</keyword>
<dbReference type="AlphaFoldDB" id="A0A4S3M1T9"/>
<evidence type="ECO:0008006" key="4">
    <source>
        <dbReference type="Google" id="ProtNLM"/>
    </source>
</evidence>
<protein>
    <recommendedName>
        <fullName evidence="4">Beta-carotene 15,15'-monooxygenase</fullName>
    </recommendedName>
</protein>
<dbReference type="RefSeq" id="WP_136336192.1">
    <property type="nucleotide sequence ID" value="NZ_QXMP01000015.1"/>
</dbReference>
<keyword evidence="1" id="KW-0472">Membrane</keyword>
<keyword evidence="3" id="KW-1185">Reference proteome</keyword>
<sequence>MTKAISLFKEKRLLFLFIPLIILLSSWHLANNPEIISRPGLALGITIDLVVLLPICWLLIIARTRIPNFSVLPVTIFSIVLSSFIIPESYQETLDLIRYYVLPLFELGLAGYVIYKTIKTISSIRKQTGEHRDAYEVIRNTCSGFTSSERFAAIFATELAMFWYALGNWKAGIVSNTRFSGYKESGIVSIMAGILLILIVETVWLHKFLLGIHTTLAWIVFGLSVYSGIQLFAHLKALRSRLHEFEQDALTLRYGIFSEVRIEYDKISRIEFTTGTPGDTSARKLALLGELEPHNIALHLKEPVTINRFYGLTSEASAIFFHCDEKARFKDLLLSKSPQILNV</sequence>
<feature type="transmembrane region" description="Helical" evidence="1">
    <location>
        <begin position="69"/>
        <end position="90"/>
    </location>
</feature>
<feature type="transmembrane region" description="Helical" evidence="1">
    <location>
        <begin position="211"/>
        <end position="233"/>
    </location>
</feature>
<dbReference type="Proteomes" id="UP000305939">
    <property type="component" value="Unassembled WGS sequence"/>
</dbReference>
<feature type="transmembrane region" description="Helical" evidence="1">
    <location>
        <begin position="41"/>
        <end position="62"/>
    </location>
</feature>
<name>A0A4S3M1T9_9FLAO</name>
<proteinExistence type="predicted"/>
<dbReference type="OrthoDB" id="979693at2"/>
<accession>A0A4S3M1T9</accession>
<reference evidence="2 3" key="1">
    <citation type="submission" date="2019-04" db="EMBL/GenBank/DDBJ databases">
        <title>Draft genome sequence of Robertkochia marina CC-AMO-30D.</title>
        <authorList>
            <person name="Hameed A."/>
            <person name="Lin S.-Y."/>
            <person name="Shahina M."/>
            <person name="Lai W.-A."/>
            <person name="Young C.-C."/>
        </authorList>
    </citation>
    <scope>NUCLEOTIDE SEQUENCE [LARGE SCALE GENOMIC DNA]</scope>
    <source>
        <strain evidence="2 3">CC-AMO-30D</strain>
    </source>
</reference>
<evidence type="ECO:0000313" key="2">
    <source>
        <dbReference type="EMBL" id="THD67987.1"/>
    </source>
</evidence>
<feature type="transmembrane region" description="Helical" evidence="1">
    <location>
        <begin position="12"/>
        <end position="29"/>
    </location>
</feature>
<evidence type="ECO:0000256" key="1">
    <source>
        <dbReference type="SAM" id="Phobius"/>
    </source>
</evidence>
<keyword evidence="1" id="KW-0812">Transmembrane</keyword>
<gene>
    <name evidence="2" type="ORF">E7Z59_10090</name>
</gene>